<protein>
    <recommendedName>
        <fullName evidence="2">5'-3' exonuclease domain-containing protein</fullName>
    </recommendedName>
</protein>
<evidence type="ECO:0000313" key="3">
    <source>
        <dbReference type="EMBL" id="GLC52028.1"/>
    </source>
</evidence>
<feature type="region of interest" description="Disordered" evidence="1">
    <location>
        <begin position="213"/>
        <end position="234"/>
    </location>
</feature>
<evidence type="ECO:0000256" key="1">
    <source>
        <dbReference type="SAM" id="MobiDB-lite"/>
    </source>
</evidence>
<feature type="region of interest" description="Disordered" evidence="1">
    <location>
        <begin position="359"/>
        <end position="381"/>
    </location>
</feature>
<dbReference type="GO" id="GO:0003677">
    <property type="term" value="F:DNA binding"/>
    <property type="evidence" value="ECO:0007669"/>
    <property type="project" value="InterPro"/>
</dbReference>
<dbReference type="GO" id="GO:0033567">
    <property type="term" value="P:DNA replication, Okazaki fragment processing"/>
    <property type="evidence" value="ECO:0007669"/>
    <property type="project" value="InterPro"/>
</dbReference>
<dbReference type="GO" id="GO:0008409">
    <property type="term" value="F:5'-3' exonuclease activity"/>
    <property type="evidence" value="ECO:0007669"/>
    <property type="project" value="InterPro"/>
</dbReference>
<organism evidence="3 4">
    <name type="scientific">Pleodorina starrii</name>
    <dbReference type="NCBI Taxonomy" id="330485"/>
    <lineage>
        <taxon>Eukaryota</taxon>
        <taxon>Viridiplantae</taxon>
        <taxon>Chlorophyta</taxon>
        <taxon>core chlorophytes</taxon>
        <taxon>Chlorophyceae</taxon>
        <taxon>CS clade</taxon>
        <taxon>Chlamydomonadales</taxon>
        <taxon>Volvocaceae</taxon>
        <taxon>Pleodorina</taxon>
    </lineage>
</organism>
<proteinExistence type="predicted"/>
<feature type="compositionally biased region" description="Low complexity" evidence="1">
    <location>
        <begin position="61"/>
        <end position="70"/>
    </location>
</feature>
<feature type="domain" description="5'-3' exonuclease" evidence="2">
    <location>
        <begin position="5"/>
        <end position="509"/>
    </location>
</feature>
<feature type="region of interest" description="Disordered" evidence="1">
    <location>
        <begin position="715"/>
        <end position="758"/>
    </location>
</feature>
<feature type="region of interest" description="Disordered" evidence="1">
    <location>
        <begin position="303"/>
        <end position="323"/>
    </location>
</feature>
<dbReference type="GO" id="GO:0017108">
    <property type="term" value="F:5'-flap endonuclease activity"/>
    <property type="evidence" value="ECO:0007669"/>
    <property type="project" value="InterPro"/>
</dbReference>
<feature type="compositionally biased region" description="Basic and acidic residues" evidence="1">
    <location>
        <begin position="361"/>
        <end position="376"/>
    </location>
</feature>
<feature type="region of interest" description="Disordered" evidence="1">
    <location>
        <begin position="59"/>
        <end position="78"/>
    </location>
</feature>
<dbReference type="InterPro" id="IPR038969">
    <property type="entry name" value="FEN"/>
</dbReference>
<gene>
    <name evidence="3" type="primary">PLEST003953</name>
    <name evidence="3" type="ORF">PLESTB_000574500</name>
</gene>
<evidence type="ECO:0000313" key="4">
    <source>
        <dbReference type="Proteomes" id="UP001165080"/>
    </source>
</evidence>
<dbReference type="SUPFAM" id="SSF88723">
    <property type="entry name" value="PIN domain-like"/>
    <property type="match status" value="1"/>
</dbReference>
<comment type="caution">
    <text evidence="3">The sequence shown here is derived from an EMBL/GenBank/DDBJ whole genome shotgun (WGS) entry which is preliminary data.</text>
</comment>
<dbReference type="PANTHER" id="PTHR42646:SF2">
    <property type="entry name" value="5'-3' EXONUCLEASE FAMILY PROTEIN"/>
    <property type="match status" value="1"/>
</dbReference>
<evidence type="ECO:0000259" key="2">
    <source>
        <dbReference type="SMART" id="SM00475"/>
    </source>
</evidence>
<dbReference type="SMART" id="SM00475">
    <property type="entry name" value="53EXOc"/>
    <property type="match status" value="1"/>
</dbReference>
<feature type="region of interest" description="Disordered" evidence="1">
    <location>
        <begin position="92"/>
        <end position="151"/>
    </location>
</feature>
<dbReference type="Gene3D" id="1.10.150.20">
    <property type="entry name" value="5' to 3' exonuclease, C-terminal subdomain"/>
    <property type="match status" value="1"/>
</dbReference>
<accession>A0A9W6BHS3</accession>
<dbReference type="Proteomes" id="UP001165080">
    <property type="component" value="Unassembled WGS sequence"/>
</dbReference>
<dbReference type="AlphaFoldDB" id="A0A9W6BHS3"/>
<dbReference type="Gene3D" id="3.40.50.1010">
    <property type="entry name" value="5'-nuclease"/>
    <property type="match status" value="1"/>
</dbReference>
<dbReference type="OrthoDB" id="513052at2759"/>
<dbReference type="InterPro" id="IPR029060">
    <property type="entry name" value="PIN-like_dom_sf"/>
</dbReference>
<feature type="compositionally biased region" description="Low complexity" evidence="1">
    <location>
        <begin position="607"/>
        <end position="623"/>
    </location>
</feature>
<reference evidence="3 4" key="1">
    <citation type="journal article" date="2023" name="Commun. Biol.">
        <title>Reorganization of the ancestral sex-determining regions during the evolution of trioecy in Pleodorina starrii.</title>
        <authorList>
            <person name="Takahashi K."/>
            <person name="Suzuki S."/>
            <person name="Kawai-Toyooka H."/>
            <person name="Yamamoto K."/>
            <person name="Hamaji T."/>
            <person name="Ootsuki R."/>
            <person name="Yamaguchi H."/>
            <person name="Kawachi M."/>
            <person name="Higashiyama T."/>
            <person name="Nozaki H."/>
        </authorList>
    </citation>
    <scope>NUCLEOTIDE SEQUENCE [LARGE SCALE GENOMIC DNA]</scope>
    <source>
        <strain evidence="3 4">NIES-4479</strain>
    </source>
</reference>
<feature type="compositionally biased region" description="Low complexity" evidence="1">
    <location>
        <begin position="225"/>
        <end position="234"/>
    </location>
</feature>
<feature type="compositionally biased region" description="Pro residues" evidence="1">
    <location>
        <begin position="716"/>
        <end position="725"/>
    </location>
</feature>
<dbReference type="InterPro" id="IPR002421">
    <property type="entry name" value="5-3_exonuclease"/>
</dbReference>
<feature type="region of interest" description="Disordered" evidence="1">
    <location>
        <begin position="607"/>
        <end position="635"/>
    </location>
</feature>
<keyword evidence="4" id="KW-1185">Reference proteome</keyword>
<feature type="compositionally biased region" description="Low complexity" evidence="1">
    <location>
        <begin position="134"/>
        <end position="151"/>
    </location>
</feature>
<sequence>MLQFAPFDAAILDGTNLMLLSRGDAGFGVTHADAFVTWLKALLTLTSCNEFYVVFDNKRGSSSSTTTTSTPPHVPDVRRAAVPNYLDNRHARLQRKKQQQQQQQQQQQHGLRGGTVGGGAEKHPGGDSRAANTQQRPQQQQQQQQQQQPYVRQQYDPLALRQACEALMDRPPPHLFRFVQAVRQLGGLALYGLPGHEADDLIASLATGLLQPPTTPQADSAAQPTAATSARMSTSSTAAASTAASSAASTASLRCQVRRAVVVSADSDMLQLLGLRGCAWLELRPLSSASSPRVDSPLAVTSAPLRTRGPSTTGGSIGTGGSGIPPAPAPAPVLIPEALLRLHEAANAVVLDAADGAELADGDREGGQRQRQRQEGQEGLQGLLPPAAHADYLALVGKPEAGVPGVGVSNRTARKLLTRYGSVEGVVQAYEAGALDGALRPVAGGGGGGAGASAVEPALPGGGGGGTAVDSYPPAVRQALRNIRVTRMRVDLESVPWERVRDYQHRRRRHRPSAAVAAAAAAAAAGQQGVEAGAGAGAAGPSSSLAAHDFLLPHLHPHDQLHATSAAPFTAQLAGALRRRGLTCRTSVVDEQGLLVDIVVSYPAHAPPSSAADAAPGRAGAVSPTPPVGPADASSSPAAAAAAAAASQGAAAAASWPSAPPSEAAPAGAVEAAADAVAAALKAAQRPSPPAASAAGGCGEALRVCVLSPWDFKYDPTPPRPPPGPSASAARGPSASAAAARGSTAAAEPAEPAAAAGRGDGAVVLRAADGSGGGARGGGGGAGGGGGGGGGGERLLDFARVLGTAVGRRASLAHTPKALQAALRATTGWRLKRLQRSAAAAAPSGAVTAPAANAAGAVAAPAANEAGAVAAAADVEAEAGGNGGARAATASAAAGSVVAVAVVPFYELVEG</sequence>
<feature type="compositionally biased region" description="Low complexity" evidence="1">
    <location>
        <begin position="726"/>
        <end position="758"/>
    </location>
</feature>
<name>A0A9W6BHS3_9CHLO</name>
<feature type="compositionally biased region" description="Low complexity" evidence="1">
    <location>
        <begin position="99"/>
        <end position="108"/>
    </location>
</feature>
<dbReference type="PANTHER" id="PTHR42646">
    <property type="entry name" value="FLAP ENDONUCLEASE XNI"/>
    <property type="match status" value="1"/>
</dbReference>
<dbReference type="EMBL" id="BRXU01000005">
    <property type="protein sequence ID" value="GLC52028.1"/>
    <property type="molecule type" value="Genomic_DNA"/>
</dbReference>